<dbReference type="PANTHER" id="PTHR46900:SF2">
    <property type="entry name" value="TYROSINE-PROTEIN PHOSPHATASE NON-RECEPTOR TYPE 13"/>
    <property type="match status" value="1"/>
</dbReference>
<evidence type="ECO:0000313" key="3">
    <source>
        <dbReference type="EMBL" id="CAF4359567.1"/>
    </source>
</evidence>
<dbReference type="Proteomes" id="UP000663881">
    <property type="component" value="Unassembled WGS sequence"/>
</dbReference>
<sequence length="137" mass="14935">MYVIIIIDNTFEVLLNRGHNGLGLSLAGGIAENKPIEIIDIYENQPAALSGQLDVGDVVLSINDVAMQNRNVRDVPTIIGVTRNVKLLVCRPDPKEYQSYLDHQIDSPNRSATSGSVSNDQSRISNNAVRDLPPNSP</sequence>
<proteinExistence type="predicted"/>
<evidence type="ECO:0000313" key="4">
    <source>
        <dbReference type="Proteomes" id="UP000663881"/>
    </source>
</evidence>
<dbReference type="SMART" id="SM00228">
    <property type="entry name" value="PDZ"/>
    <property type="match status" value="1"/>
</dbReference>
<feature type="non-terminal residue" evidence="3">
    <location>
        <position position="1"/>
    </location>
</feature>
<dbReference type="AlphaFoldDB" id="A0A820LM32"/>
<accession>A0A820LM32</accession>
<dbReference type="SUPFAM" id="SSF50156">
    <property type="entry name" value="PDZ domain-like"/>
    <property type="match status" value="1"/>
</dbReference>
<dbReference type="InterPro" id="IPR001478">
    <property type="entry name" value="PDZ"/>
</dbReference>
<dbReference type="EMBL" id="CAJOAY010022667">
    <property type="protein sequence ID" value="CAF4359567.1"/>
    <property type="molecule type" value="Genomic_DNA"/>
</dbReference>
<name>A0A820LM32_9BILA</name>
<dbReference type="InterPro" id="IPR036034">
    <property type="entry name" value="PDZ_sf"/>
</dbReference>
<dbReference type="PROSITE" id="PS50106">
    <property type="entry name" value="PDZ"/>
    <property type="match status" value="1"/>
</dbReference>
<reference evidence="3" key="1">
    <citation type="submission" date="2021-02" db="EMBL/GenBank/DDBJ databases">
        <authorList>
            <person name="Nowell W R."/>
        </authorList>
    </citation>
    <scope>NUCLEOTIDE SEQUENCE</scope>
</reference>
<feature type="region of interest" description="Disordered" evidence="1">
    <location>
        <begin position="102"/>
        <end position="137"/>
    </location>
</feature>
<dbReference type="Gene3D" id="2.30.42.10">
    <property type="match status" value="1"/>
</dbReference>
<dbReference type="InterPro" id="IPR052074">
    <property type="entry name" value="NonRcpt_TyrProt_Phosphatase"/>
</dbReference>
<evidence type="ECO:0000259" key="2">
    <source>
        <dbReference type="PROSITE" id="PS50106"/>
    </source>
</evidence>
<protein>
    <recommendedName>
        <fullName evidence="2">PDZ domain-containing protein</fullName>
    </recommendedName>
</protein>
<feature type="compositionally biased region" description="Polar residues" evidence="1">
    <location>
        <begin position="106"/>
        <end position="128"/>
    </location>
</feature>
<dbReference type="Pfam" id="PF00595">
    <property type="entry name" value="PDZ"/>
    <property type="match status" value="1"/>
</dbReference>
<gene>
    <name evidence="3" type="ORF">OKA104_LOCUS49249</name>
</gene>
<organism evidence="3 4">
    <name type="scientific">Adineta steineri</name>
    <dbReference type="NCBI Taxonomy" id="433720"/>
    <lineage>
        <taxon>Eukaryota</taxon>
        <taxon>Metazoa</taxon>
        <taxon>Spiralia</taxon>
        <taxon>Gnathifera</taxon>
        <taxon>Rotifera</taxon>
        <taxon>Eurotatoria</taxon>
        <taxon>Bdelloidea</taxon>
        <taxon>Adinetida</taxon>
        <taxon>Adinetidae</taxon>
        <taxon>Adineta</taxon>
    </lineage>
</organism>
<dbReference type="PANTHER" id="PTHR46900">
    <property type="entry name" value="TYROSINE-PROTEIN PHOSPHATASE NON-RECEPTOR TYPE 13"/>
    <property type="match status" value="1"/>
</dbReference>
<feature type="domain" description="PDZ" evidence="2">
    <location>
        <begin position="12"/>
        <end position="79"/>
    </location>
</feature>
<evidence type="ECO:0000256" key="1">
    <source>
        <dbReference type="SAM" id="MobiDB-lite"/>
    </source>
</evidence>
<comment type="caution">
    <text evidence="3">The sequence shown here is derived from an EMBL/GenBank/DDBJ whole genome shotgun (WGS) entry which is preliminary data.</text>
</comment>